<dbReference type="InterPro" id="IPR011990">
    <property type="entry name" value="TPR-like_helical_dom_sf"/>
</dbReference>
<comment type="caution">
    <text evidence="2">The sequence shown here is derived from an EMBL/GenBank/DDBJ whole genome shotgun (WGS) entry which is preliminary data.</text>
</comment>
<dbReference type="Pfam" id="PF13414">
    <property type="entry name" value="TPR_11"/>
    <property type="match status" value="1"/>
</dbReference>
<evidence type="ECO:0000256" key="1">
    <source>
        <dbReference type="PROSITE-ProRule" id="PRU00339"/>
    </source>
</evidence>
<feature type="repeat" description="TPR" evidence="1">
    <location>
        <begin position="63"/>
        <end position="96"/>
    </location>
</feature>
<dbReference type="EMBL" id="PFMS01000034">
    <property type="protein sequence ID" value="PIZ16838.1"/>
    <property type="molecule type" value="Genomic_DNA"/>
</dbReference>
<organism evidence="2 3">
    <name type="scientific">Candidatus Desantisbacteria bacterium CG_4_10_14_0_8_um_filter_39_17</name>
    <dbReference type="NCBI Taxonomy" id="1974542"/>
    <lineage>
        <taxon>Bacteria</taxon>
        <taxon>Candidatus Desantisiibacteriota</taxon>
    </lineage>
</organism>
<accession>A0A2H9PCE1</accession>
<gene>
    <name evidence="2" type="ORF">COY51_01905</name>
</gene>
<feature type="repeat" description="TPR" evidence="1">
    <location>
        <begin position="29"/>
        <end position="62"/>
    </location>
</feature>
<dbReference type="SMART" id="SM00028">
    <property type="entry name" value="TPR"/>
    <property type="match status" value="2"/>
</dbReference>
<dbReference type="InterPro" id="IPR019734">
    <property type="entry name" value="TPR_rpt"/>
</dbReference>
<dbReference type="AlphaFoldDB" id="A0A2H9PCE1"/>
<proteinExistence type="predicted"/>
<dbReference type="Proteomes" id="UP000234145">
    <property type="component" value="Unassembled WGS sequence"/>
</dbReference>
<keyword evidence="1" id="KW-0802">TPR repeat</keyword>
<dbReference type="Gene3D" id="1.25.40.10">
    <property type="entry name" value="Tetratricopeptide repeat domain"/>
    <property type="match status" value="1"/>
</dbReference>
<name>A0A2H9PCE1_9BACT</name>
<sequence>MLLEILKILRHCARRNKLNNNNYNHKELAQDLLELGKFYFLNEKYDEAIKVLQKAQKFNPFCADIYYHLGLVYEAKNNLHNAKVMYLKATEVDSQFTLAQEHLDKLVGK</sequence>
<protein>
    <submittedName>
        <fullName evidence="2">Uncharacterized protein</fullName>
    </submittedName>
</protein>
<evidence type="ECO:0000313" key="3">
    <source>
        <dbReference type="Proteomes" id="UP000234145"/>
    </source>
</evidence>
<dbReference type="PROSITE" id="PS50005">
    <property type="entry name" value="TPR"/>
    <property type="match status" value="2"/>
</dbReference>
<reference evidence="3" key="1">
    <citation type="submission" date="2017-09" db="EMBL/GenBank/DDBJ databases">
        <title>Depth-based differentiation of microbial function through sediment-hosted aquifers and enrichment of novel symbionts in the deep terrestrial subsurface.</title>
        <authorList>
            <person name="Probst A.J."/>
            <person name="Ladd B."/>
            <person name="Jarett J.K."/>
            <person name="Geller-Mcgrath D.E."/>
            <person name="Sieber C.M.K."/>
            <person name="Emerson J.B."/>
            <person name="Anantharaman K."/>
            <person name="Thomas B.C."/>
            <person name="Malmstrom R."/>
            <person name="Stieglmeier M."/>
            <person name="Klingl A."/>
            <person name="Woyke T."/>
            <person name="Ryan C.M."/>
            <person name="Banfield J.F."/>
        </authorList>
    </citation>
    <scope>NUCLEOTIDE SEQUENCE [LARGE SCALE GENOMIC DNA]</scope>
</reference>
<dbReference type="SUPFAM" id="SSF48452">
    <property type="entry name" value="TPR-like"/>
    <property type="match status" value="1"/>
</dbReference>
<evidence type="ECO:0000313" key="2">
    <source>
        <dbReference type="EMBL" id="PIZ16838.1"/>
    </source>
</evidence>